<evidence type="ECO:0000256" key="1">
    <source>
        <dbReference type="SAM" id="SignalP"/>
    </source>
</evidence>
<dbReference type="SUPFAM" id="SSF159594">
    <property type="entry name" value="XCC0632-like"/>
    <property type="match status" value="1"/>
</dbReference>
<dbReference type="AlphaFoldDB" id="C7RQQ4"/>
<sequence precursor="true">MKRLLMAFVACLLAACAGGARKAPPADVYDFGMPVQHLADVGHWSNLALEVKVPYWFDSLAIEYRLLYDDPLKLRSYAGSRWAGAPGLLLAQRLRQQIGVVGSGGQTATNCLLRLELQEFSQVFDTPLQSRGLLRGQASLLDSRHRIVGERRVAVEEPAAGVDARGGVNALVRASDALAGELAAWLNDQEKRGTLKSCRSTVAESQ</sequence>
<dbReference type="InterPro" id="IPR005586">
    <property type="entry name" value="ABC_trans_aux"/>
</dbReference>
<keyword evidence="1" id="KW-0732">Signal</keyword>
<name>C7RQQ4_ACCRE</name>
<dbReference type="KEGG" id="app:CAP2UW1_1068"/>
<reference evidence="3" key="2">
    <citation type="submission" date="2009-09" db="EMBL/GenBank/DDBJ databases">
        <title>Complete sequence of chromosome of Candidatus Accumulibacter phosphatis clade IIA str. UW-1.</title>
        <authorList>
            <consortium name="US DOE Joint Genome Institute"/>
            <person name="Martin H.G."/>
            <person name="Ivanova N."/>
            <person name="Kunin V."/>
            <person name="Warnecke F."/>
            <person name="Barry K."/>
            <person name="He S."/>
            <person name="Salamov A."/>
            <person name="Szeto E."/>
            <person name="Dalin E."/>
            <person name="Pangilinan J.L."/>
            <person name="Lapidus A."/>
            <person name="Lowry S."/>
            <person name="Kyrpides N.C."/>
            <person name="McMahon K.D."/>
            <person name="Hugenholtz P."/>
        </authorList>
    </citation>
    <scope>NUCLEOTIDE SEQUENCE [LARGE SCALE GENOMIC DNA]</scope>
    <source>
        <strain evidence="3">UW-1</strain>
    </source>
</reference>
<dbReference type="STRING" id="522306.CAP2UW1_1068"/>
<feature type="signal peptide" evidence="1">
    <location>
        <begin position="1"/>
        <end position="22"/>
    </location>
</feature>
<dbReference type="PROSITE" id="PS51257">
    <property type="entry name" value="PROKAR_LIPOPROTEIN"/>
    <property type="match status" value="1"/>
</dbReference>
<dbReference type="Pfam" id="PF03886">
    <property type="entry name" value="ABC_trans_aux"/>
    <property type="match status" value="1"/>
</dbReference>
<reference evidence="3" key="1">
    <citation type="submission" date="2009-08" db="EMBL/GenBank/DDBJ databases">
        <authorList>
            <consortium name="US DOE Joint Genome Institute"/>
            <person name="Lucas S."/>
            <person name="Copeland A."/>
            <person name="Lapidus A."/>
            <person name="Glavina del Rio T."/>
            <person name="Dalin E."/>
            <person name="Tice H."/>
            <person name="Bruce D."/>
            <person name="Barry K."/>
            <person name="Pitluck S."/>
            <person name="Lowry S."/>
            <person name="Larimer F."/>
            <person name="Land M."/>
            <person name="Hauser L."/>
            <person name="Kyrpides N."/>
            <person name="Ivanova N."/>
            <person name="McMahon K.D."/>
            <person name="Hugenholtz P."/>
        </authorList>
    </citation>
    <scope>NUCLEOTIDE SEQUENCE</scope>
    <source>
        <strain evidence="3">UW-1</strain>
    </source>
</reference>
<accession>C7RQQ4</accession>
<dbReference type="eggNOG" id="COG3218">
    <property type="taxonomic scope" value="Bacteria"/>
</dbReference>
<dbReference type="EMBL" id="CP001715">
    <property type="protein sequence ID" value="ACV34402.1"/>
    <property type="molecule type" value="Genomic_DNA"/>
</dbReference>
<feature type="domain" description="ABC-type transport auxiliary lipoprotein component" evidence="2">
    <location>
        <begin position="70"/>
        <end position="183"/>
    </location>
</feature>
<dbReference type="Gene3D" id="3.40.50.10610">
    <property type="entry name" value="ABC-type transport auxiliary lipoprotein component"/>
    <property type="match status" value="1"/>
</dbReference>
<organism evidence="3">
    <name type="scientific">Accumulibacter regalis</name>
    <dbReference type="NCBI Taxonomy" id="522306"/>
    <lineage>
        <taxon>Bacteria</taxon>
        <taxon>Pseudomonadati</taxon>
        <taxon>Pseudomonadota</taxon>
        <taxon>Betaproteobacteria</taxon>
        <taxon>Candidatus Accumulibacter</taxon>
    </lineage>
</organism>
<feature type="chain" id="PRO_5002981743" evidence="1">
    <location>
        <begin position="23"/>
        <end position="206"/>
    </location>
</feature>
<proteinExistence type="predicted"/>
<protein>
    <submittedName>
        <fullName evidence="3">Putative lipoprotein</fullName>
    </submittedName>
</protein>
<evidence type="ECO:0000313" key="3">
    <source>
        <dbReference type="EMBL" id="ACV34402.1"/>
    </source>
</evidence>
<evidence type="ECO:0000259" key="2">
    <source>
        <dbReference type="Pfam" id="PF03886"/>
    </source>
</evidence>
<keyword evidence="3" id="KW-0449">Lipoprotein</keyword>
<dbReference type="HOGENOM" id="CLU_091341_1_0_4"/>
<gene>
    <name evidence="3" type="ordered locus">CAP2UW1_1068</name>
</gene>